<comment type="caution">
    <text evidence="1">The sequence shown here is derived from an EMBL/GenBank/DDBJ whole genome shotgun (WGS) entry which is preliminary data.</text>
</comment>
<sequence>MMGDKVLALVMSPEDDIDSQRDLDTVSLFMGSRTRRTTIAVVRRLWRTLRR</sequence>
<gene>
    <name evidence="1" type="ORF">LCGC14_0181210</name>
</gene>
<name>A0A0F9XS25_9ZZZZ</name>
<reference evidence="1" key="1">
    <citation type="journal article" date="2015" name="Nature">
        <title>Complex archaea that bridge the gap between prokaryotes and eukaryotes.</title>
        <authorList>
            <person name="Spang A."/>
            <person name="Saw J.H."/>
            <person name="Jorgensen S.L."/>
            <person name="Zaremba-Niedzwiedzka K."/>
            <person name="Martijn J."/>
            <person name="Lind A.E."/>
            <person name="van Eijk R."/>
            <person name="Schleper C."/>
            <person name="Guy L."/>
            <person name="Ettema T.J."/>
        </authorList>
    </citation>
    <scope>NUCLEOTIDE SEQUENCE</scope>
</reference>
<evidence type="ECO:0000313" key="1">
    <source>
        <dbReference type="EMBL" id="KKN95053.1"/>
    </source>
</evidence>
<protein>
    <submittedName>
        <fullName evidence="1">Uncharacterized protein</fullName>
    </submittedName>
</protein>
<dbReference type="EMBL" id="LAZR01000073">
    <property type="protein sequence ID" value="KKN95053.1"/>
    <property type="molecule type" value="Genomic_DNA"/>
</dbReference>
<organism evidence="1">
    <name type="scientific">marine sediment metagenome</name>
    <dbReference type="NCBI Taxonomy" id="412755"/>
    <lineage>
        <taxon>unclassified sequences</taxon>
        <taxon>metagenomes</taxon>
        <taxon>ecological metagenomes</taxon>
    </lineage>
</organism>
<proteinExistence type="predicted"/>
<accession>A0A0F9XS25</accession>
<dbReference type="AlphaFoldDB" id="A0A0F9XS25"/>